<dbReference type="GO" id="GO:0000228">
    <property type="term" value="C:nuclear chromosome"/>
    <property type="evidence" value="ECO:0007669"/>
    <property type="project" value="TreeGrafter"/>
</dbReference>
<dbReference type="OrthoDB" id="5539371at2759"/>
<dbReference type="SUPFAM" id="SSF56726">
    <property type="entry name" value="DNA topoisomerase IV, alpha subunit"/>
    <property type="match status" value="1"/>
</dbReference>
<evidence type="ECO:0000256" key="8">
    <source>
        <dbReference type="ARBA" id="ARBA00023125"/>
    </source>
</evidence>
<sequence length="793" mass="88892">MDDLEGPLIFVIPGEENGNEALCVLTNKGGYTETGQITRETQYLGLSPISVEHTADSKQYEPKGVEQVFVGQKLSSLNNNETRMSNRLDLAIDGGEGKSQAENDYFAFKTYRGGYLSFSLKGEVSVETVAIGPAETWEPVLRINEEGPGSVSLMGRLDKAGLLRGPNTIDPDREVSGFEGADIGFSLPSNNRFLSFTPLNKTLGVSGSNKQHVHCNSCSIGFGEVFKAYCQAKVKYSRMRARLPKTDDTSVGSLANDELETTFIHVGKNSKAGDMGRTRFQACPRRSSKRPNWRGKFDTTKLIQCNQYQSDYEQINVCVKSEIDTPHAKFSQCQYSLDGLSELDFDSNITLLDSNFVDPIYLKSNLDTEEDILVQNLNSDDILFTTLESESSLGTNFFNSESDVDGSKKSTSDDIYFDFFNSSQDEQIFKLDSYSDEYLLSPSSTSIHSFSSENSFDSLLLNDKSEQDGCSLGGPSSIFSETRKSNRTANSNSMAVLNNIFFSESNKTPNSRNPSENTSSDQYLLDTINFISIQIGIGKIKPFQLPEIINSNQIYSIHGHNKSKRRKSKKTSTIISESKRGIQYLLILKAIKGLVIDKKFTRRRDIYYKNMVKFTSQRQVDRMCNKLESFFQVSPFEMRIMASPTGLIYGPIQIQTTHGKTIDCRLDAFQGLLIPDANSISSICPINGLKYVLIVEKETIFLNLLQTLSTASQNFLLITGKGYPSHNTRDFLSVLKTFLRFSNVQWFVLTDNDPHGAHIFQIYYESNLARSKICQNANPRFVWLGLHSRDRSR</sequence>
<dbReference type="InterPro" id="IPR036388">
    <property type="entry name" value="WH-like_DNA-bd_sf"/>
</dbReference>
<comment type="cofactor">
    <cofactor evidence="2">
        <name>Mg(2+)</name>
        <dbReference type="ChEBI" id="CHEBI:18420"/>
    </cofactor>
</comment>
<feature type="domain" description="Spo11/DNA topoisomerase VI subunit A N-terminal" evidence="11">
    <location>
        <begin position="582"/>
        <end position="640"/>
    </location>
</feature>
<evidence type="ECO:0000256" key="3">
    <source>
        <dbReference type="ARBA" id="ARBA00006559"/>
    </source>
</evidence>
<dbReference type="InterPro" id="IPR036078">
    <property type="entry name" value="Spo11/TopoVI_A_sf"/>
</dbReference>
<evidence type="ECO:0000256" key="1">
    <source>
        <dbReference type="ARBA" id="ARBA00000185"/>
    </source>
</evidence>
<evidence type="ECO:0000259" key="11">
    <source>
        <dbReference type="Pfam" id="PF04406"/>
    </source>
</evidence>
<evidence type="ECO:0000256" key="9">
    <source>
        <dbReference type="ARBA" id="ARBA00023235"/>
    </source>
</evidence>
<keyword evidence="14" id="KW-1185">Reference proteome</keyword>
<evidence type="ECO:0000259" key="12">
    <source>
        <dbReference type="Pfam" id="PF21180"/>
    </source>
</evidence>
<protein>
    <recommendedName>
        <fullName evidence="4">DNA topoisomerase (ATP-hydrolyzing)</fullName>
        <ecNumber evidence="4">5.6.2.2</ecNumber>
    </recommendedName>
</protein>
<keyword evidence="6" id="KW-0460">Magnesium</keyword>
<dbReference type="GO" id="GO:0003677">
    <property type="term" value="F:DNA binding"/>
    <property type="evidence" value="ECO:0007669"/>
    <property type="project" value="UniProtKB-UniRule"/>
</dbReference>
<evidence type="ECO:0000256" key="7">
    <source>
        <dbReference type="ARBA" id="ARBA00023029"/>
    </source>
</evidence>
<proteinExistence type="inferred from homology"/>
<name>A0A1R0H691_9FUNG</name>
<dbReference type="Pfam" id="PF21180">
    <property type="entry name" value="TOP6A-Spo11_Toprim"/>
    <property type="match status" value="1"/>
</dbReference>
<dbReference type="GO" id="GO:0003918">
    <property type="term" value="F:DNA topoisomerase type II (double strand cut, ATP-hydrolyzing) activity"/>
    <property type="evidence" value="ECO:0007669"/>
    <property type="project" value="UniProtKB-UniRule"/>
</dbReference>
<feature type="domain" description="Topoisomerase 6 subunit A/Spo11 TOPRIM" evidence="12">
    <location>
        <begin position="691"/>
        <end position="791"/>
    </location>
</feature>
<reference evidence="13 14" key="1">
    <citation type="journal article" date="2016" name="Mol. Biol. Evol.">
        <title>Genome-Wide Survey of Gut Fungi (Harpellales) Reveals the First Horizontally Transferred Ubiquitin Gene from a Mosquito Host.</title>
        <authorList>
            <person name="Wang Y."/>
            <person name="White M.M."/>
            <person name="Kvist S."/>
            <person name="Moncalvo J.M."/>
        </authorList>
    </citation>
    <scope>NUCLEOTIDE SEQUENCE [LARGE SCALE GENOMIC DNA]</scope>
    <source>
        <strain evidence="13 14">ALG-7-W6</strain>
    </source>
</reference>
<keyword evidence="9 10" id="KW-0413">Isomerase</keyword>
<comment type="caution">
    <text evidence="13">The sequence shown here is derived from an EMBL/GenBank/DDBJ whole genome shotgun (WGS) entry which is preliminary data.</text>
</comment>
<dbReference type="GO" id="GO:0007131">
    <property type="term" value="P:reciprocal meiotic recombination"/>
    <property type="evidence" value="ECO:0007669"/>
    <property type="project" value="TreeGrafter"/>
</dbReference>
<evidence type="ECO:0000256" key="2">
    <source>
        <dbReference type="ARBA" id="ARBA00001946"/>
    </source>
</evidence>
<feature type="active site" description="O-(5'-phospho-DNA)-tyrosine intermediate" evidence="10">
    <location>
        <position position="608"/>
    </location>
</feature>
<evidence type="ECO:0000256" key="10">
    <source>
        <dbReference type="PROSITE-ProRule" id="PRU01385"/>
    </source>
</evidence>
<dbReference type="Gene3D" id="1.10.10.10">
    <property type="entry name" value="Winged helix-like DNA-binding domain superfamily/Winged helix DNA-binding domain"/>
    <property type="match status" value="1"/>
</dbReference>
<dbReference type="Pfam" id="PF04406">
    <property type="entry name" value="TP6A_N"/>
    <property type="match status" value="1"/>
</dbReference>
<evidence type="ECO:0000313" key="14">
    <source>
        <dbReference type="Proteomes" id="UP000187455"/>
    </source>
</evidence>
<dbReference type="InterPro" id="IPR034136">
    <property type="entry name" value="TOPRIM_Topo6A/Spo11"/>
</dbReference>
<organism evidence="13 14">
    <name type="scientific">Smittium mucronatum</name>
    <dbReference type="NCBI Taxonomy" id="133383"/>
    <lineage>
        <taxon>Eukaryota</taxon>
        <taxon>Fungi</taxon>
        <taxon>Fungi incertae sedis</taxon>
        <taxon>Zoopagomycota</taxon>
        <taxon>Kickxellomycotina</taxon>
        <taxon>Harpellomycetes</taxon>
        <taxon>Harpellales</taxon>
        <taxon>Legeriomycetaceae</taxon>
        <taxon>Smittium</taxon>
    </lineage>
</organism>
<dbReference type="GO" id="GO:0046872">
    <property type="term" value="F:metal ion binding"/>
    <property type="evidence" value="ECO:0007669"/>
    <property type="project" value="UniProtKB-KW"/>
</dbReference>
<keyword evidence="7 10" id="KW-0799">Topoisomerase</keyword>
<dbReference type="EC" id="5.6.2.2" evidence="4"/>
<dbReference type="AlphaFoldDB" id="A0A1R0H691"/>
<dbReference type="GO" id="GO:0000706">
    <property type="term" value="P:meiotic DNA double-strand break processing"/>
    <property type="evidence" value="ECO:0007669"/>
    <property type="project" value="TreeGrafter"/>
</dbReference>
<dbReference type="InterPro" id="IPR013049">
    <property type="entry name" value="Spo11/TopoVI_A_N"/>
</dbReference>
<keyword evidence="8 10" id="KW-0238">DNA-binding</keyword>
<evidence type="ECO:0000256" key="6">
    <source>
        <dbReference type="ARBA" id="ARBA00022842"/>
    </source>
</evidence>
<evidence type="ECO:0000256" key="4">
    <source>
        <dbReference type="ARBA" id="ARBA00012895"/>
    </source>
</evidence>
<dbReference type="PROSITE" id="PS52041">
    <property type="entry name" value="TOPO_IIB"/>
    <property type="match status" value="1"/>
</dbReference>
<accession>A0A1R0H691</accession>
<dbReference type="GO" id="GO:0005524">
    <property type="term" value="F:ATP binding"/>
    <property type="evidence" value="ECO:0007669"/>
    <property type="project" value="InterPro"/>
</dbReference>
<dbReference type="STRING" id="133383.A0A1R0H691"/>
<dbReference type="PANTHER" id="PTHR10848">
    <property type="entry name" value="MEIOTIC RECOMBINATION PROTEIN SPO11"/>
    <property type="match status" value="1"/>
</dbReference>
<dbReference type="EMBL" id="LSSL01000435">
    <property type="protein sequence ID" value="OLY84611.1"/>
    <property type="molecule type" value="Genomic_DNA"/>
</dbReference>
<evidence type="ECO:0000313" key="13">
    <source>
        <dbReference type="EMBL" id="OLY84611.1"/>
    </source>
</evidence>
<dbReference type="GO" id="GO:0042138">
    <property type="term" value="P:meiotic DNA double-strand break formation"/>
    <property type="evidence" value="ECO:0007669"/>
    <property type="project" value="TreeGrafter"/>
</dbReference>
<evidence type="ECO:0000256" key="5">
    <source>
        <dbReference type="ARBA" id="ARBA00022723"/>
    </source>
</evidence>
<comment type="similarity">
    <text evidence="3 10">Belongs to the TOP6A family.</text>
</comment>
<dbReference type="Proteomes" id="UP000187455">
    <property type="component" value="Unassembled WGS sequence"/>
</dbReference>
<dbReference type="Gene3D" id="2.80.10.50">
    <property type="match status" value="1"/>
</dbReference>
<dbReference type="InterPro" id="IPR002815">
    <property type="entry name" value="Spo11/TopoVI_A"/>
</dbReference>
<keyword evidence="5" id="KW-0479">Metal-binding</keyword>
<dbReference type="Gene3D" id="3.40.1360.10">
    <property type="match status" value="1"/>
</dbReference>
<dbReference type="PRINTS" id="PR01550">
    <property type="entry name" value="TOP6AFAMILY"/>
</dbReference>
<comment type="catalytic activity">
    <reaction evidence="1 10">
        <text>ATP-dependent breakage, passage and rejoining of double-stranded DNA.</text>
        <dbReference type="EC" id="5.6.2.2"/>
    </reaction>
</comment>
<dbReference type="PANTHER" id="PTHR10848:SF0">
    <property type="entry name" value="MEIOTIC RECOMBINATION PROTEIN SPO11"/>
    <property type="match status" value="1"/>
</dbReference>
<gene>
    <name evidence="13" type="ORF">AYI68_g1220</name>
</gene>